<dbReference type="SUPFAM" id="SSF52058">
    <property type="entry name" value="L domain-like"/>
    <property type="match status" value="1"/>
</dbReference>
<protein>
    <recommendedName>
        <fullName evidence="3">Leucine rich repeat protein, BspA family protein</fullName>
    </recommendedName>
</protein>
<comment type="caution">
    <text evidence="1">The sequence shown here is derived from an EMBL/GenBank/DDBJ whole genome shotgun (WGS) entry which is preliminary data.</text>
</comment>
<evidence type="ECO:0000313" key="2">
    <source>
        <dbReference type="Proteomes" id="UP001628156"/>
    </source>
</evidence>
<dbReference type="EMBL" id="BAAFRS010000118">
    <property type="protein sequence ID" value="GAB1222610.1"/>
    <property type="molecule type" value="Genomic_DNA"/>
</dbReference>
<accession>A0ABQ0DIC8</accession>
<dbReference type="InterPro" id="IPR026906">
    <property type="entry name" value="LRR_5"/>
</dbReference>
<sequence>MENTTKRKNKERMMLGYNEIMIVSKYFNDINDFINLEIGIKRFQGNMERFHFNPIPLNQYSRKLFPNIETFHIYNKEDEVFEDGRIIKYVIWYKIDYSTYLQEKKYGSEYKNITYTKEDREIYGNTIPPESIEKKDINEFIIPTSITKIADYCFFGCSTLKSITIPTSFIELGFDCFSCSDSLSSITISTSITEIGDWCFRESSNLVDIVIQCPIVKLKSMFFIKCSSLKSVNIPSTITELGNKCFYGCESLSCFYGCASLMKITIPTTIIKLEDYCFNECLSLTSINISTSVVELGNYCFNCCKSLTSINIPTSIIEIGKYCFFGCTSLNNINIESIKFIGENKIFINEPVLISFEIPERLNSINNKEVNRQTTDDFIIPTTITKLGDYCFNGCVVLCKITIPTSVSEIGYRCFSECSFLSSIDIRTTVSKIGDDCFLKSPCKPRIK</sequence>
<evidence type="ECO:0000313" key="1">
    <source>
        <dbReference type="EMBL" id="GAB1222610.1"/>
    </source>
</evidence>
<dbReference type="PANTHER" id="PTHR45661">
    <property type="entry name" value="SURFACE ANTIGEN"/>
    <property type="match status" value="1"/>
</dbReference>
<dbReference type="InterPro" id="IPR053139">
    <property type="entry name" value="Surface_bspA-like"/>
</dbReference>
<proteinExistence type="predicted"/>
<keyword evidence="2" id="KW-1185">Reference proteome</keyword>
<dbReference type="Pfam" id="PF13306">
    <property type="entry name" value="LRR_5"/>
    <property type="match status" value="2"/>
</dbReference>
<evidence type="ECO:0008006" key="3">
    <source>
        <dbReference type="Google" id="ProtNLM"/>
    </source>
</evidence>
<reference evidence="1 2" key="1">
    <citation type="journal article" date="2019" name="PLoS Negl. Trop. Dis.">
        <title>Whole genome sequencing of Entamoeba nuttalli reveals mammalian host-related molecular signatures and a novel octapeptide-repeat surface protein.</title>
        <authorList>
            <person name="Tanaka M."/>
            <person name="Makiuchi T."/>
            <person name="Komiyama T."/>
            <person name="Shiina T."/>
            <person name="Osaki K."/>
            <person name="Tachibana H."/>
        </authorList>
    </citation>
    <scope>NUCLEOTIDE SEQUENCE [LARGE SCALE GENOMIC DNA]</scope>
    <source>
        <strain evidence="1 2">P19-061405</strain>
    </source>
</reference>
<dbReference type="Proteomes" id="UP001628156">
    <property type="component" value="Unassembled WGS sequence"/>
</dbReference>
<name>A0ABQ0DIC8_9EUKA</name>
<gene>
    <name evidence="1" type="ORF">ENUP19_0118G0051</name>
</gene>
<dbReference type="InterPro" id="IPR032675">
    <property type="entry name" value="LRR_dom_sf"/>
</dbReference>
<dbReference type="PANTHER" id="PTHR45661:SF3">
    <property type="entry name" value="IG-LIKE DOMAIN-CONTAINING PROTEIN"/>
    <property type="match status" value="1"/>
</dbReference>
<organism evidence="1 2">
    <name type="scientific">Entamoeba nuttalli</name>
    <dbReference type="NCBI Taxonomy" id="412467"/>
    <lineage>
        <taxon>Eukaryota</taxon>
        <taxon>Amoebozoa</taxon>
        <taxon>Evosea</taxon>
        <taxon>Archamoebae</taxon>
        <taxon>Mastigamoebida</taxon>
        <taxon>Entamoebidae</taxon>
        <taxon>Entamoeba</taxon>
    </lineage>
</organism>
<dbReference type="Gene3D" id="3.80.10.10">
    <property type="entry name" value="Ribonuclease Inhibitor"/>
    <property type="match status" value="4"/>
</dbReference>